<keyword evidence="6 11" id="KW-0812">Transmembrane</keyword>
<dbReference type="GO" id="GO:0005886">
    <property type="term" value="C:plasma membrane"/>
    <property type="evidence" value="ECO:0007669"/>
    <property type="project" value="UniProtKB-SubCell"/>
</dbReference>
<evidence type="ECO:0000256" key="4">
    <source>
        <dbReference type="ARBA" id="ARBA00022475"/>
    </source>
</evidence>
<protein>
    <recommendedName>
        <fullName evidence="12">TonB C-terminal domain-containing protein</fullName>
    </recommendedName>
</protein>
<comment type="subcellular location">
    <subcellularLocation>
        <location evidence="1">Cell inner membrane</location>
        <topology evidence="1">Single-pass membrane protein</topology>
        <orientation evidence="1">Periplasmic side</orientation>
    </subcellularLocation>
</comment>
<accession>A0A3B0YCT0</accession>
<name>A0A3B0YCT0_9ZZZZ</name>
<keyword evidence="3" id="KW-0813">Transport</keyword>
<keyword evidence="4" id="KW-1003">Cell membrane</keyword>
<keyword evidence="7" id="KW-0653">Protein transport</keyword>
<evidence type="ECO:0000256" key="8">
    <source>
        <dbReference type="ARBA" id="ARBA00022989"/>
    </source>
</evidence>
<dbReference type="EMBL" id="UOFN01000012">
    <property type="protein sequence ID" value="VAW73102.1"/>
    <property type="molecule type" value="Genomic_DNA"/>
</dbReference>
<feature type="transmembrane region" description="Helical" evidence="11">
    <location>
        <begin position="24"/>
        <end position="45"/>
    </location>
</feature>
<sequence>MVDSSGKQPVQLGSFWQPGSSAVMSLRFTLFITLSVLVHAGALLWPQSTMPPLRIGGEAQVLRVSIAAMPASPEPVVKPVQANVSHPPALRQLVQKSALVVPLHTEAPRNIEAALASQQTPHVSNTQPRSVSSPEQSAPDVGRKISVALRNHLSSHFVYPWLARQRGWEGRVLLSLTVMGNGDLGDWKVAQTSGYQTLDRSALQAAQRIGHLPQAAAWLNGKSLEVQVPVQYHLLDS</sequence>
<feature type="region of interest" description="Disordered" evidence="10">
    <location>
        <begin position="116"/>
        <end position="139"/>
    </location>
</feature>
<evidence type="ECO:0000256" key="1">
    <source>
        <dbReference type="ARBA" id="ARBA00004383"/>
    </source>
</evidence>
<dbReference type="InterPro" id="IPR006260">
    <property type="entry name" value="TonB/TolA_C"/>
</dbReference>
<gene>
    <name evidence="13" type="ORF">MNBD_GAMMA15-2285</name>
</gene>
<evidence type="ECO:0000313" key="13">
    <source>
        <dbReference type="EMBL" id="VAW73102.1"/>
    </source>
</evidence>
<evidence type="ECO:0000256" key="3">
    <source>
        <dbReference type="ARBA" id="ARBA00022448"/>
    </source>
</evidence>
<reference evidence="13" key="1">
    <citation type="submission" date="2018-06" db="EMBL/GenBank/DDBJ databases">
        <authorList>
            <person name="Zhirakovskaya E."/>
        </authorList>
    </citation>
    <scope>NUCLEOTIDE SEQUENCE</scope>
</reference>
<dbReference type="GO" id="GO:0055085">
    <property type="term" value="P:transmembrane transport"/>
    <property type="evidence" value="ECO:0007669"/>
    <property type="project" value="InterPro"/>
</dbReference>
<dbReference type="SUPFAM" id="SSF74653">
    <property type="entry name" value="TolA/TonB C-terminal domain"/>
    <property type="match status" value="1"/>
</dbReference>
<dbReference type="Pfam" id="PF03544">
    <property type="entry name" value="TonB_C"/>
    <property type="match status" value="1"/>
</dbReference>
<evidence type="ECO:0000256" key="9">
    <source>
        <dbReference type="ARBA" id="ARBA00023136"/>
    </source>
</evidence>
<dbReference type="NCBIfam" id="TIGR01352">
    <property type="entry name" value="tonB_Cterm"/>
    <property type="match status" value="1"/>
</dbReference>
<dbReference type="PROSITE" id="PS52015">
    <property type="entry name" value="TONB_CTD"/>
    <property type="match status" value="1"/>
</dbReference>
<evidence type="ECO:0000256" key="11">
    <source>
        <dbReference type="SAM" id="Phobius"/>
    </source>
</evidence>
<evidence type="ECO:0000259" key="12">
    <source>
        <dbReference type="PROSITE" id="PS52015"/>
    </source>
</evidence>
<evidence type="ECO:0000256" key="10">
    <source>
        <dbReference type="SAM" id="MobiDB-lite"/>
    </source>
</evidence>
<dbReference type="AlphaFoldDB" id="A0A3B0YCT0"/>
<proteinExistence type="inferred from homology"/>
<dbReference type="GO" id="GO:0015031">
    <property type="term" value="P:protein transport"/>
    <property type="evidence" value="ECO:0007669"/>
    <property type="project" value="UniProtKB-KW"/>
</dbReference>
<dbReference type="InterPro" id="IPR051045">
    <property type="entry name" value="TonB-dependent_transducer"/>
</dbReference>
<keyword evidence="5" id="KW-0997">Cell inner membrane</keyword>
<evidence type="ECO:0000256" key="2">
    <source>
        <dbReference type="ARBA" id="ARBA00006555"/>
    </source>
</evidence>
<feature type="domain" description="TonB C-terminal" evidence="12">
    <location>
        <begin position="144"/>
        <end position="237"/>
    </location>
</feature>
<evidence type="ECO:0000256" key="5">
    <source>
        <dbReference type="ARBA" id="ARBA00022519"/>
    </source>
</evidence>
<evidence type="ECO:0000256" key="7">
    <source>
        <dbReference type="ARBA" id="ARBA00022927"/>
    </source>
</evidence>
<organism evidence="13">
    <name type="scientific">hydrothermal vent metagenome</name>
    <dbReference type="NCBI Taxonomy" id="652676"/>
    <lineage>
        <taxon>unclassified sequences</taxon>
        <taxon>metagenomes</taxon>
        <taxon>ecological metagenomes</taxon>
    </lineage>
</organism>
<comment type="similarity">
    <text evidence="2">Belongs to the TonB family.</text>
</comment>
<keyword evidence="8 11" id="KW-1133">Transmembrane helix</keyword>
<dbReference type="Gene3D" id="3.30.1150.10">
    <property type="match status" value="1"/>
</dbReference>
<evidence type="ECO:0000256" key="6">
    <source>
        <dbReference type="ARBA" id="ARBA00022692"/>
    </source>
</evidence>
<feature type="compositionally biased region" description="Polar residues" evidence="10">
    <location>
        <begin position="116"/>
        <end position="136"/>
    </location>
</feature>
<keyword evidence="9 11" id="KW-0472">Membrane</keyword>
<dbReference type="PANTHER" id="PTHR33446">
    <property type="entry name" value="PROTEIN TONB-RELATED"/>
    <property type="match status" value="1"/>
</dbReference>
<dbReference type="InterPro" id="IPR037682">
    <property type="entry name" value="TonB_C"/>
</dbReference>